<organism evidence="2 3">
    <name type="scientific">Paraburkholderia solisilvae</name>
    <dbReference type="NCBI Taxonomy" id="624376"/>
    <lineage>
        <taxon>Bacteria</taxon>
        <taxon>Pseudomonadati</taxon>
        <taxon>Pseudomonadota</taxon>
        <taxon>Betaproteobacteria</taxon>
        <taxon>Burkholderiales</taxon>
        <taxon>Burkholderiaceae</taxon>
        <taxon>Paraburkholderia</taxon>
    </lineage>
</organism>
<keyword evidence="3" id="KW-1185">Reference proteome</keyword>
<evidence type="ECO:0000313" key="3">
    <source>
        <dbReference type="Proteomes" id="UP000494329"/>
    </source>
</evidence>
<name>A0A6J5DXR8_9BURK</name>
<feature type="region of interest" description="Disordered" evidence="1">
    <location>
        <begin position="58"/>
        <end position="77"/>
    </location>
</feature>
<evidence type="ECO:0000313" key="2">
    <source>
        <dbReference type="EMBL" id="CAB3758793.1"/>
    </source>
</evidence>
<evidence type="ECO:0000256" key="1">
    <source>
        <dbReference type="SAM" id="MobiDB-lite"/>
    </source>
</evidence>
<protein>
    <submittedName>
        <fullName evidence="2">Uncharacterized protein</fullName>
    </submittedName>
</protein>
<dbReference type="RefSeq" id="WP_175111697.1">
    <property type="nucleotide sequence ID" value="NZ_CADIKF010000021.1"/>
</dbReference>
<sequence>MTKLVIKDLSASVELDREAMTAIVGGARVGARFFGTADQARPTVSRAPLRVIDFPPGFSPMPQTVDQRIPPQSLLRK</sequence>
<proteinExistence type="predicted"/>
<gene>
    <name evidence="2" type="ORF">LMG29739_02993</name>
</gene>
<reference evidence="2 3" key="1">
    <citation type="submission" date="2020-04" db="EMBL/GenBank/DDBJ databases">
        <authorList>
            <person name="De Canck E."/>
        </authorList>
    </citation>
    <scope>NUCLEOTIDE SEQUENCE [LARGE SCALE GENOMIC DNA]</scope>
    <source>
        <strain evidence="2 3">LMG 29739</strain>
    </source>
</reference>
<dbReference type="AlphaFoldDB" id="A0A6J5DXR8"/>
<accession>A0A6J5DXR8</accession>
<dbReference type="EMBL" id="CADIKF010000021">
    <property type="protein sequence ID" value="CAB3758793.1"/>
    <property type="molecule type" value="Genomic_DNA"/>
</dbReference>
<dbReference type="Proteomes" id="UP000494329">
    <property type="component" value="Unassembled WGS sequence"/>
</dbReference>